<name>A0A7I9VHG8_9BACT</name>
<sequence>MPGHLETPAEALALVRERGALPLTPVGGSDSLAEQVAGGRVQGSWCDHPASARIVELSAALEASPEVLTLKLVGGKVTFLHAALWPALLRIAHDARRLERVRAGLSPAAVRLLEEVERAGEAHLDQLGRQNSWPPERDLARAAKELEAGLLAHLSTGAAERGRQSVVVRSWAAALPATAHRRAAQLTFEGALELLRSHGAALAPSSGACTDPRPRAPTRPSRGRVSGGRS</sequence>
<evidence type="ECO:0000313" key="2">
    <source>
        <dbReference type="EMBL" id="GEJ55843.1"/>
    </source>
</evidence>
<dbReference type="RefSeq" id="WP_176062710.1">
    <property type="nucleotide sequence ID" value="NZ_BJTG01000001.1"/>
</dbReference>
<comment type="caution">
    <text evidence="2">The sequence shown here is derived from an EMBL/GenBank/DDBJ whole genome shotgun (WGS) entry which is preliminary data.</text>
</comment>
<dbReference type="AlphaFoldDB" id="A0A7I9VHG8"/>
<dbReference type="EMBL" id="BJTG01000001">
    <property type="protein sequence ID" value="GEJ55843.1"/>
    <property type="molecule type" value="Genomic_DNA"/>
</dbReference>
<feature type="region of interest" description="Disordered" evidence="1">
    <location>
        <begin position="202"/>
        <end position="230"/>
    </location>
</feature>
<gene>
    <name evidence="2" type="ORF">AMYX_05840</name>
</gene>
<keyword evidence="3" id="KW-1185">Reference proteome</keyword>
<evidence type="ECO:0000313" key="3">
    <source>
        <dbReference type="Proteomes" id="UP000503640"/>
    </source>
</evidence>
<evidence type="ECO:0000256" key="1">
    <source>
        <dbReference type="SAM" id="MobiDB-lite"/>
    </source>
</evidence>
<organism evidence="2 3">
    <name type="scientific">Anaeromyxobacter diazotrophicus</name>
    <dbReference type="NCBI Taxonomy" id="2590199"/>
    <lineage>
        <taxon>Bacteria</taxon>
        <taxon>Pseudomonadati</taxon>
        <taxon>Myxococcota</taxon>
        <taxon>Myxococcia</taxon>
        <taxon>Myxococcales</taxon>
        <taxon>Cystobacterineae</taxon>
        <taxon>Anaeromyxobacteraceae</taxon>
        <taxon>Anaeromyxobacter</taxon>
    </lineage>
</organism>
<dbReference type="Proteomes" id="UP000503640">
    <property type="component" value="Unassembled WGS sequence"/>
</dbReference>
<accession>A0A7I9VHG8</accession>
<protein>
    <submittedName>
        <fullName evidence="2">Uncharacterized protein</fullName>
    </submittedName>
</protein>
<reference evidence="3" key="1">
    <citation type="journal article" date="2020" name="Appl. Environ. Microbiol.">
        <title>Diazotrophic Anaeromyxobacter Isolates from Soils.</title>
        <authorList>
            <person name="Masuda Y."/>
            <person name="Yamanaka H."/>
            <person name="Xu Z.X."/>
            <person name="Shiratori Y."/>
            <person name="Aono T."/>
            <person name="Amachi S."/>
            <person name="Senoo K."/>
            <person name="Itoh H."/>
        </authorList>
    </citation>
    <scope>NUCLEOTIDE SEQUENCE [LARGE SCALE GENOMIC DNA]</scope>
    <source>
        <strain evidence="3">R267</strain>
    </source>
</reference>
<proteinExistence type="predicted"/>